<reference evidence="6" key="1">
    <citation type="journal article" date="2020" name="bioRxiv">
        <title>Comparative genomics of Chlamydomonas.</title>
        <authorList>
            <person name="Craig R.J."/>
            <person name="Hasan A.R."/>
            <person name="Ness R.W."/>
            <person name="Keightley P.D."/>
        </authorList>
    </citation>
    <scope>NUCLEOTIDE SEQUENCE</scope>
    <source>
        <strain evidence="6">SAG 7.73</strain>
    </source>
</reference>
<keyword evidence="4" id="KW-0175">Coiled coil</keyword>
<name>A0A835VWA2_CHLIN</name>
<comment type="caution">
    <text evidence="6">The sequence shown here is derived from an EMBL/GenBank/DDBJ whole genome shotgun (WGS) entry which is preliminary data.</text>
</comment>
<feature type="compositionally biased region" description="Low complexity" evidence="5">
    <location>
        <begin position="798"/>
        <end position="822"/>
    </location>
</feature>
<evidence type="ECO:0000256" key="4">
    <source>
        <dbReference type="SAM" id="Coils"/>
    </source>
</evidence>
<gene>
    <name evidence="6" type="ORF">HXX76_010353</name>
</gene>
<feature type="compositionally biased region" description="Low complexity" evidence="5">
    <location>
        <begin position="1111"/>
        <end position="1124"/>
    </location>
</feature>
<dbReference type="PANTHER" id="PTHR46076">
    <property type="entry name" value="E3 UBIQUITIN-PROTEIN LIGASE RING1 / RING 2 FAMILY MEMBER"/>
    <property type="match status" value="1"/>
</dbReference>
<feature type="compositionally biased region" description="Low complexity" evidence="5">
    <location>
        <begin position="531"/>
        <end position="572"/>
    </location>
</feature>
<evidence type="ECO:0000256" key="5">
    <source>
        <dbReference type="SAM" id="MobiDB-lite"/>
    </source>
</evidence>
<evidence type="ECO:0000313" key="6">
    <source>
        <dbReference type="EMBL" id="KAG2430255.1"/>
    </source>
</evidence>
<feature type="region of interest" description="Disordered" evidence="5">
    <location>
        <begin position="740"/>
        <end position="780"/>
    </location>
</feature>
<feature type="region of interest" description="Disordered" evidence="5">
    <location>
        <begin position="172"/>
        <end position="213"/>
    </location>
</feature>
<dbReference type="InterPro" id="IPR043540">
    <property type="entry name" value="RING1/RING2"/>
</dbReference>
<feature type="region of interest" description="Disordered" evidence="5">
    <location>
        <begin position="796"/>
        <end position="822"/>
    </location>
</feature>
<proteinExistence type="predicted"/>
<feature type="compositionally biased region" description="Low complexity" evidence="5">
    <location>
        <begin position="740"/>
        <end position="770"/>
    </location>
</feature>
<feature type="compositionally biased region" description="Low complexity" evidence="5">
    <location>
        <begin position="19"/>
        <end position="32"/>
    </location>
</feature>
<feature type="region of interest" description="Disordered" evidence="5">
    <location>
        <begin position="867"/>
        <end position="930"/>
    </location>
</feature>
<feature type="compositionally biased region" description="Low complexity" evidence="5">
    <location>
        <begin position="498"/>
        <end position="509"/>
    </location>
</feature>
<feature type="region of interest" description="Disordered" evidence="5">
    <location>
        <begin position="480"/>
        <end position="572"/>
    </location>
</feature>
<feature type="compositionally biased region" description="Polar residues" evidence="5">
    <location>
        <begin position="484"/>
        <end position="494"/>
    </location>
</feature>
<feature type="compositionally biased region" description="Low complexity" evidence="5">
    <location>
        <begin position="880"/>
        <end position="922"/>
    </location>
</feature>
<dbReference type="OrthoDB" id="10663908at2759"/>
<evidence type="ECO:0000256" key="2">
    <source>
        <dbReference type="ARBA" id="ARBA00012483"/>
    </source>
</evidence>
<evidence type="ECO:0000256" key="3">
    <source>
        <dbReference type="ARBA" id="ARBA00022679"/>
    </source>
</evidence>
<comment type="catalytic activity">
    <reaction evidence="1">
        <text>S-ubiquitinyl-[E2 ubiquitin-conjugating enzyme]-L-cysteine + [acceptor protein]-L-lysine = [E2 ubiquitin-conjugating enzyme]-L-cysteine + N(6)-ubiquitinyl-[acceptor protein]-L-lysine.</text>
        <dbReference type="EC" id="2.3.2.27"/>
    </reaction>
</comment>
<dbReference type="GO" id="GO:0031519">
    <property type="term" value="C:PcG protein complex"/>
    <property type="evidence" value="ECO:0007669"/>
    <property type="project" value="TreeGrafter"/>
</dbReference>
<feature type="compositionally biased region" description="Low complexity" evidence="5">
    <location>
        <begin position="263"/>
        <end position="318"/>
    </location>
</feature>
<evidence type="ECO:0000256" key="1">
    <source>
        <dbReference type="ARBA" id="ARBA00000900"/>
    </source>
</evidence>
<feature type="compositionally biased region" description="Polar residues" evidence="5">
    <location>
        <begin position="1125"/>
        <end position="1136"/>
    </location>
</feature>
<dbReference type="GO" id="GO:0003682">
    <property type="term" value="F:chromatin binding"/>
    <property type="evidence" value="ECO:0007669"/>
    <property type="project" value="TreeGrafter"/>
</dbReference>
<feature type="region of interest" description="Disordered" evidence="5">
    <location>
        <begin position="1"/>
        <end position="40"/>
    </location>
</feature>
<feature type="region of interest" description="Disordered" evidence="5">
    <location>
        <begin position="670"/>
        <end position="690"/>
    </location>
</feature>
<feature type="region of interest" description="Disordered" evidence="5">
    <location>
        <begin position="967"/>
        <end position="993"/>
    </location>
</feature>
<feature type="compositionally biased region" description="Polar residues" evidence="5">
    <location>
        <begin position="172"/>
        <end position="182"/>
    </location>
</feature>
<dbReference type="EC" id="2.3.2.27" evidence="2"/>
<feature type="region of interest" description="Disordered" evidence="5">
    <location>
        <begin position="1233"/>
        <end position="1259"/>
    </location>
</feature>
<dbReference type="GO" id="GO:0061630">
    <property type="term" value="F:ubiquitin protein ligase activity"/>
    <property type="evidence" value="ECO:0007669"/>
    <property type="project" value="UniProtKB-EC"/>
</dbReference>
<feature type="region of interest" description="Disordered" evidence="5">
    <location>
        <begin position="263"/>
        <end position="323"/>
    </location>
</feature>
<accession>A0A835VWA2</accession>
<keyword evidence="7" id="KW-1185">Reference proteome</keyword>
<dbReference type="EMBL" id="JAEHOC010000028">
    <property type="protein sequence ID" value="KAG2430255.1"/>
    <property type="molecule type" value="Genomic_DNA"/>
</dbReference>
<organism evidence="6 7">
    <name type="scientific">Chlamydomonas incerta</name>
    <dbReference type="NCBI Taxonomy" id="51695"/>
    <lineage>
        <taxon>Eukaryota</taxon>
        <taxon>Viridiplantae</taxon>
        <taxon>Chlorophyta</taxon>
        <taxon>core chlorophytes</taxon>
        <taxon>Chlorophyceae</taxon>
        <taxon>CS clade</taxon>
        <taxon>Chlamydomonadales</taxon>
        <taxon>Chlamydomonadaceae</taxon>
        <taxon>Chlamydomonas</taxon>
    </lineage>
</organism>
<keyword evidence="3" id="KW-0808">Transferase</keyword>
<sequence>MPSAKGSSGGGAAPPPGQVAPAQGGDARSGHIGVRGIGAGRGPAAPMAPFIPEEAQVGVQLTEMNSFFTLLHTWLLPGASPANTGSERLKKWGPGTHHHTYAGGGCTPVTGASGWTTPGARTDATPRHHFSAGSLSAASLATAAATAAASIPAARAISDVAVEACLEAITEETGQQAQQECPSSAGVEAAAPRMNAADQTDEQQPALALAASRGATAAEPAAAAEHDASGSCSSVVAALHDACVPAAHLPAVPCTAPAPKAAQQIQQQAQPQSTDVAADAEAADASSPAGPAAGTAPESLGSAAPADAAALDQQPDAAATERGVEDGACPIIVAAAWHAEAEVVQPGTRSTCKADAAADPCAVDAAGSAQQAPSSDSGAGAQPVMPAAAVDQAVVTEAAAPTELPEGLADSLAAIATTTLAYARNSVSGVMDVAVEAAAGQLAAVTAAPQLTGLPQLPPVAVFRRSSECCVGLTDTGAVPRAQGQFSRGSTPDITPTAGAASAASAAAGLRPHAPQVPQMPQADTPGPSCTSSPASHTSPPVTAAAAAGATSQHAGSTTPTRSATSSRAGAAAPSATAAANTTAAAGAGASALDAGSPTAVDARHSASGMAAATGAASGCASGSGGGGGFPGFAQSSATWDAVAARLGGSGAGMGAVSAGRTHDWLHRPGATAGADAASCDGGDAASVADSTTSIDSGVNPMAAAHAARLAFRSSHTGVRTPTLSPMVSLDGMAVQADVAADAPQQPAASRAAQPGPAQAQPGAVPTATASGQQPSRPPLQHPQLAAVVLRERYASISGGSSSSSSTGGGPHSTPGAGTPGTKAALLAAAEGSAGGSPCSPSLPPPPLCRPNTWSCSGSEGAPLQANLGSGTSAGAGPHAAAGGALSAAQQQAAQHLHARYQQQQQQQQQQIQQQKQSYQRQSMPGSTTQHQYLHERLAAASSAASAASALSEKALQDAAAAATAPAAAGGTSSGPPPTPASPGGAASRLPPAGAVLSGAEPLAALPAAPAFMPSPRCLACGTASMALTQARLQLEALAARHTQLWRQYERLGATASATEARCAALEDTVRRQEAELAALRKAAAAAAAATVALQTQERVLQELRAAASASATAAGSVRSGGTTPRSPHTAGSSPRASGMGNGAVPVLGGTALLSSPSPGGPSPSCAPSPASTRALSQTHKPLQMGSPASALAGMGAWAGGSDAAAAARAAASLRAAGGRSLKQMRYPAAVADSYDDDRGGEPGGGRRGRGSNSGAGIRFHTNPLPLLAASGGLSSARESLQEGGCRQSEEGGLWGLLGKGPSGGVRRGGEAGMGGAILIGGGGVDGQCSDTDSEDASTSDLLLAMGGRPLGAGVAAPAVAASGAGAGGDRAGVALRSSTSTRLMQLAAAAPPVLRSASGGIGRHSRIPVLSMPQLSLPIEAKQHPQPQQQSITTIEPTARDAGCATPTRSLSSASGAVAAKVAALAAAAAAAAPPPGLMSPPGGSSGRAAKPVVLAVSPVVPRAMKFGAGMTSHSNPVAAAAEASRRRAKSGPVPWVNMTSNPLALEEEEEERRAEGH</sequence>
<feature type="region of interest" description="Disordered" evidence="5">
    <location>
        <begin position="1111"/>
        <end position="1188"/>
    </location>
</feature>
<dbReference type="PANTHER" id="PTHR46076:SF3">
    <property type="entry name" value="E3 UBIQUITIN-PROTEIN LIGASE RING1"/>
    <property type="match status" value="1"/>
</dbReference>
<protein>
    <recommendedName>
        <fullName evidence="2">RING-type E3 ubiquitin transferase</fullName>
        <ecNumber evidence="2">2.3.2.27</ecNumber>
    </recommendedName>
</protein>
<evidence type="ECO:0000313" key="7">
    <source>
        <dbReference type="Proteomes" id="UP000650467"/>
    </source>
</evidence>
<feature type="coiled-coil region" evidence="4">
    <location>
        <begin position="1056"/>
        <end position="1090"/>
    </location>
</feature>
<dbReference type="Proteomes" id="UP000650467">
    <property type="component" value="Unassembled WGS sequence"/>
</dbReference>
<feature type="compositionally biased region" description="Low complexity" evidence="5">
    <location>
        <begin position="1148"/>
        <end position="1158"/>
    </location>
</feature>
<dbReference type="GO" id="GO:0000151">
    <property type="term" value="C:ubiquitin ligase complex"/>
    <property type="evidence" value="ECO:0007669"/>
    <property type="project" value="InterPro"/>
</dbReference>
<feature type="region of interest" description="Disordered" evidence="5">
    <location>
        <begin position="1513"/>
        <end position="1559"/>
    </location>
</feature>